<dbReference type="Proteomes" id="UP000663856">
    <property type="component" value="Unassembled WGS sequence"/>
</dbReference>
<dbReference type="AlphaFoldDB" id="A0A816QVV4"/>
<evidence type="ECO:0000313" key="4">
    <source>
        <dbReference type="Proteomes" id="UP000663887"/>
    </source>
</evidence>
<reference evidence="1" key="1">
    <citation type="submission" date="2021-02" db="EMBL/GenBank/DDBJ databases">
        <authorList>
            <person name="Nowell W R."/>
        </authorList>
    </citation>
    <scope>NUCLEOTIDE SEQUENCE</scope>
</reference>
<organism evidence="1 4">
    <name type="scientific">Rotaria magnacalcarata</name>
    <dbReference type="NCBI Taxonomy" id="392030"/>
    <lineage>
        <taxon>Eukaryota</taxon>
        <taxon>Metazoa</taxon>
        <taxon>Spiralia</taxon>
        <taxon>Gnathifera</taxon>
        <taxon>Rotifera</taxon>
        <taxon>Eurotatoria</taxon>
        <taxon>Bdelloidea</taxon>
        <taxon>Philodinida</taxon>
        <taxon>Philodinidae</taxon>
        <taxon>Rotaria</taxon>
    </lineage>
</organism>
<dbReference type="EMBL" id="CAJNRG010004164">
    <property type="protein sequence ID" value="CAF2063741.1"/>
    <property type="molecule type" value="Genomic_DNA"/>
</dbReference>
<evidence type="ECO:0000313" key="3">
    <source>
        <dbReference type="EMBL" id="CAF3965419.1"/>
    </source>
</evidence>
<gene>
    <name evidence="3" type="ORF">UXM345_LOCUS14173</name>
    <name evidence="2" type="ORF">WKI299_LOCUS30084</name>
    <name evidence="1" type="ORF">XDN619_LOCUS11062</name>
</gene>
<accession>A0A816QVV4</accession>
<protein>
    <submittedName>
        <fullName evidence="1">Uncharacterized protein</fullName>
    </submittedName>
</protein>
<evidence type="ECO:0000313" key="2">
    <source>
        <dbReference type="EMBL" id="CAF2149812.1"/>
    </source>
</evidence>
<dbReference type="Proteomes" id="UP000663887">
    <property type="component" value="Unassembled WGS sequence"/>
</dbReference>
<dbReference type="Proteomes" id="UP000663842">
    <property type="component" value="Unassembled WGS sequence"/>
</dbReference>
<dbReference type="EMBL" id="CAJOBF010001585">
    <property type="protein sequence ID" value="CAF3965419.1"/>
    <property type="molecule type" value="Genomic_DNA"/>
</dbReference>
<comment type="caution">
    <text evidence="1">The sequence shown here is derived from an EMBL/GenBank/DDBJ whole genome shotgun (WGS) entry which is preliminary data.</text>
</comment>
<sequence length="92" mass="10307">MNSAHSITQWFIGDFMDRNRSIYADISGWPGNSSAQLFVPYHRIQMFCPNSIFGITVADTDQSGNNSNALRSPQHVAFGVQMTLYVSDTLNF</sequence>
<name>A0A816QVV4_9BILA</name>
<proteinExistence type="predicted"/>
<dbReference type="EMBL" id="CAJNRF010013523">
    <property type="protein sequence ID" value="CAF2149812.1"/>
    <property type="molecule type" value="Genomic_DNA"/>
</dbReference>
<evidence type="ECO:0000313" key="1">
    <source>
        <dbReference type="EMBL" id="CAF2063741.1"/>
    </source>
</evidence>